<gene>
    <name evidence="2" type="ORF">G5B47_02345</name>
</gene>
<proteinExistence type="predicted"/>
<dbReference type="Proteomes" id="UP000480151">
    <property type="component" value="Unassembled WGS sequence"/>
</dbReference>
<feature type="compositionally biased region" description="Basic and acidic residues" evidence="1">
    <location>
        <begin position="1"/>
        <end position="16"/>
    </location>
</feature>
<comment type="caution">
    <text evidence="2">The sequence shown here is derived from an EMBL/GenBank/DDBJ whole genome shotgun (WGS) entry which is preliminary data.</text>
</comment>
<keyword evidence="3" id="KW-1185">Reference proteome</keyword>
<dbReference type="EMBL" id="JAAKGU010000001">
    <property type="protein sequence ID" value="NGM81248.1"/>
    <property type="molecule type" value="Genomic_DNA"/>
</dbReference>
<accession>A0A6M1PFX9</accession>
<keyword evidence="2" id="KW-0238">DNA-binding</keyword>
<reference evidence="2 3" key="1">
    <citation type="submission" date="2020-02" db="EMBL/GenBank/DDBJ databases">
        <authorList>
            <person name="Gao J."/>
            <person name="Sun J."/>
        </authorList>
    </citation>
    <scope>NUCLEOTIDE SEQUENCE [LARGE SCALE GENOMIC DNA]</scope>
    <source>
        <strain evidence="2 3">7124</strain>
    </source>
</reference>
<protein>
    <submittedName>
        <fullName evidence="2">Single-stranded DNA-binding protein</fullName>
    </submittedName>
</protein>
<evidence type="ECO:0000313" key="2">
    <source>
        <dbReference type="EMBL" id="NGM81248.1"/>
    </source>
</evidence>
<name>A0A6M1PFX9_9BACL</name>
<organism evidence="2 3">
    <name type="scientific">Paenibacillus apii</name>
    <dbReference type="NCBI Taxonomy" id="1850370"/>
    <lineage>
        <taxon>Bacteria</taxon>
        <taxon>Bacillati</taxon>
        <taxon>Bacillota</taxon>
        <taxon>Bacilli</taxon>
        <taxon>Bacillales</taxon>
        <taxon>Paenibacillaceae</taxon>
        <taxon>Paenibacillus</taxon>
    </lineage>
</organism>
<feature type="compositionally biased region" description="Polar residues" evidence="1">
    <location>
        <begin position="229"/>
        <end position="240"/>
    </location>
</feature>
<feature type="region of interest" description="Disordered" evidence="1">
    <location>
        <begin position="220"/>
        <end position="258"/>
    </location>
</feature>
<dbReference type="AlphaFoldDB" id="A0A6M1PFX9"/>
<evidence type="ECO:0000256" key="1">
    <source>
        <dbReference type="SAM" id="MobiDB-lite"/>
    </source>
</evidence>
<feature type="region of interest" description="Disordered" evidence="1">
    <location>
        <begin position="1"/>
        <end position="26"/>
    </location>
</feature>
<sequence length="258" mass="28996">MSIRDQLKQREEDRNTPKGNGLNEGLPEGVTRYVRLGSELKDGRQFVILADPDNWYFYFCHEDGDFATRATYVKKHTCLHSPRGLGAELKAFSKPNGGSCISCKAKAKRKLYFMIPVFDIEYKTWRVLDIKEFHAMNIIGDYDKLEKAAKKFSKDYTVVGDVISVTKTSDGKSYSLGSGDAEVPPEAAQFIGFDFPYAELANFREEDDIIELLREADPEHVDKSVLPGNGTQTSQPSTPDETYDAGKPIDISDEDLPF</sequence>
<evidence type="ECO:0000313" key="3">
    <source>
        <dbReference type="Proteomes" id="UP000480151"/>
    </source>
</evidence>
<dbReference type="GO" id="GO:0003677">
    <property type="term" value="F:DNA binding"/>
    <property type="evidence" value="ECO:0007669"/>
    <property type="project" value="UniProtKB-KW"/>
</dbReference>